<name>A0AAV2KD17_KNICA</name>
<sequence>MERQELLIEVKKNNNTRVIQEKMAKTFSIRRLEIVSESPAVEDFRDRWPALFCEDGIKEEFRRITTLSLEQSFMYKLDHYTPKLITLMKAKGGVLGTALRPFLYRLSQNQSIEERRDTIIRSLIVYLGEKVEDLFEDCQEDCRSEARKHILYRNDMLSGIVCRFGLCVAAAVFNSVCCRGYASPGFGTNFLEVFGSRLENNTNISVSEGLGVLPDTVGEDMC</sequence>
<evidence type="ECO:0000313" key="1">
    <source>
        <dbReference type="EMBL" id="CAL1586181.1"/>
    </source>
</evidence>
<proteinExistence type="predicted"/>
<dbReference type="AlphaFoldDB" id="A0AAV2KD17"/>
<accession>A0AAV2KD17</accession>
<organism evidence="1 2">
    <name type="scientific">Knipowitschia caucasica</name>
    <name type="common">Caucasian dwarf goby</name>
    <name type="synonym">Pomatoschistus caucasicus</name>
    <dbReference type="NCBI Taxonomy" id="637954"/>
    <lineage>
        <taxon>Eukaryota</taxon>
        <taxon>Metazoa</taxon>
        <taxon>Chordata</taxon>
        <taxon>Craniata</taxon>
        <taxon>Vertebrata</taxon>
        <taxon>Euteleostomi</taxon>
        <taxon>Actinopterygii</taxon>
        <taxon>Neopterygii</taxon>
        <taxon>Teleostei</taxon>
        <taxon>Neoteleostei</taxon>
        <taxon>Acanthomorphata</taxon>
        <taxon>Gobiaria</taxon>
        <taxon>Gobiiformes</taxon>
        <taxon>Gobioidei</taxon>
        <taxon>Gobiidae</taxon>
        <taxon>Gobiinae</taxon>
        <taxon>Knipowitschia</taxon>
    </lineage>
</organism>
<dbReference type="PANTHER" id="PTHR31025:SF25">
    <property type="entry name" value="ZINC FINGER (C2H2)-60"/>
    <property type="match status" value="1"/>
</dbReference>
<dbReference type="Proteomes" id="UP001497482">
    <property type="component" value="Chromosome 17"/>
</dbReference>
<protein>
    <submittedName>
        <fullName evidence="1">Uncharacterized protein</fullName>
    </submittedName>
</protein>
<evidence type="ECO:0000313" key="2">
    <source>
        <dbReference type="Proteomes" id="UP001497482"/>
    </source>
</evidence>
<gene>
    <name evidence="1" type="ORF">KC01_LOCUS16298</name>
</gene>
<keyword evidence="2" id="KW-1185">Reference proteome</keyword>
<reference evidence="1 2" key="1">
    <citation type="submission" date="2024-04" db="EMBL/GenBank/DDBJ databases">
        <authorList>
            <person name="Waldvogel A.-M."/>
            <person name="Schoenle A."/>
        </authorList>
    </citation>
    <scope>NUCLEOTIDE SEQUENCE [LARGE SCALE GENOMIC DNA]</scope>
</reference>
<dbReference type="PANTHER" id="PTHR31025">
    <property type="entry name" value="SI:CH211-196P9.1-RELATED"/>
    <property type="match status" value="1"/>
</dbReference>
<dbReference type="EMBL" id="OZ035839">
    <property type="protein sequence ID" value="CAL1586181.1"/>
    <property type="molecule type" value="Genomic_DNA"/>
</dbReference>